<sequence length="227" mass="26591">MMSLTLKMQFLATLIFLYVDIPPSLGRRWNVPQSPPTVYNRLRPISQKSKIAGKECSLIVDEIPDHRSRGKLRPLTRLCIRLNDIQLKARLQQVGDFNSRYMAINETDARRLRDKLPSKFYQNNKSRVGQSGLTRLCTERTIVTSLPEGVFPRFIREVKCQGDSCLKNEGRCIQRFMEFTFIHFTGEYEFHETVSYWPRIDIYTEVWNPYTQEIGICCECQRLSLGR</sequence>
<dbReference type="PANTHER" id="PTHR33995">
    <property type="entry name" value="PROTEIN CBG18546"/>
    <property type="match status" value="1"/>
</dbReference>
<evidence type="ECO:0000256" key="1">
    <source>
        <dbReference type="SAM" id="SignalP"/>
    </source>
</evidence>
<proteinExistence type="predicted"/>
<feature type="chain" id="PRO_5018290606" description="Spaetzle domain-containing protein" evidence="1">
    <location>
        <begin position="27"/>
        <end position="227"/>
    </location>
</feature>
<evidence type="ECO:0000313" key="3">
    <source>
        <dbReference type="Proteomes" id="UP000275408"/>
    </source>
</evidence>
<keyword evidence="3" id="KW-1185">Reference proteome</keyword>
<evidence type="ECO:0000313" key="2">
    <source>
        <dbReference type="EMBL" id="RMX47515.1"/>
    </source>
</evidence>
<protein>
    <recommendedName>
        <fullName evidence="4">Spaetzle domain-containing protein</fullName>
    </recommendedName>
</protein>
<keyword evidence="1" id="KW-0732">Signal</keyword>
<dbReference type="InterPro" id="IPR029034">
    <property type="entry name" value="Cystine-knot_cytokine"/>
</dbReference>
<evidence type="ECO:0008006" key="4">
    <source>
        <dbReference type="Google" id="ProtNLM"/>
    </source>
</evidence>
<dbReference type="Proteomes" id="UP000275408">
    <property type="component" value="Unassembled WGS sequence"/>
</dbReference>
<name>A0A3M6U1E0_POCDA</name>
<reference evidence="2 3" key="1">
    <citation type="journal article" date="2018" name="Sci. Rep.">
        <title>Comparative analysis of the Pocillopora damicornis genome highlights role of immune system in coral evolution.</title>
        <authorList>
            <person name="Cunning R."/>
            <person name="Bay R.A."/>
            <person name="Gillette P."/>
            <person name="Baker A.C."/>
            <person name="Traylor-Knowles N."/>
        </authorList>
    </citation>
    <scope>NUCLEOTIDE SEQUENCE [LARGE SCALE GENOMIC DNA]</scope>
    <source>
        <strain evidence="2">RSMAS</strain>
        <tissue evidence="2">Whole animal</tissue>
    </source>
</reference>
<dbReference type="AlphaFoldDB" id="A0A3M6U1E0"/>
<comment type="caution">
    <text evidence="2">The sequence shown here is derived from an EMBL/GenBank/DDBJ whole genome shotgun (WGS) entry which is preliminary data.</text>
</comment>
<gene>
    <name evidence="2" type="ORF">pdam_00002174</name>
</gene>
<dbReference type="EMBL" id="RCHS01002416">
    <property type="protein sequence ID" value="RMX47515.1"/>
    <property type="molecule type" value="Genomic_DNA"/>
</dbReference>
<dbReference type="PANTHER" id="PTHR33995:SF7">
    <property type="entry name" value="BURSICON SUBUNIT ALPHA-RELATED"/>
    <property type="match status" value="1"/>
</dbReference>
<dbReference type="OrthoDB" id="5977230at2759"/>
<organism evidence="2 3">
    <name type="scientific">Pocillopora damicornis</name>
    <name type="common">Cauliflower coral</name>
    <name type="synonym">Millepora damicornis</name>
    <dbReference type="NCBI Taxonomy" id="46731"/>
    <lineage>
        <taxon>Eukaryota</taxon>
        <taxon>Metazoa</taxon>
        <taxon>Cnidaria</taxon>
        <taxon>Anthozoa</taxon>
        <taxon>Hexacorallia</taxon>
        <taxon>Scleractinia</taxon>
        <taxon>Astrocoeniina</taxon>
        <taxon>Pocilloporidae</taxon>
        <taxon>Pocillopora</taxon>
    </lineage>
</organism>
<dbReference type="SUPFAM" id="SSF57501">
    <property type="entry name" value="Cystine-knot cytokines"/>
    <property type="match status" value="1"/>
</dbReference>
<feature type="signal peptide" evidence="1">
    <location>
        <begin position="1"/>
        <end position="26"/>
    </location>
</feature>
<accession>A0A3M6U1E0</accession>